<sequence>MMILGSTKTVPSFTRREYFFGNPPLWIKKNEIVDLIKSVILIKRHENPEGNLGYGFVIMQTNGQKREGDGWLGLTKWSIIRVATYWGTVIQTSMKYGTMKLTRPTTQYCILPKWQTHL</sequence>
<evidence type="ECO:0000313" key="2">
    <source>
        <dbReference type="Proteomes" id="UP000554482"/>
    </source>
</evidence>
<comment type="caution">
    <text evidence="1">The sequence shown here is derived from an EMBL/GenBank/DDBJ whole genome shotgun (WGS) entry which is preliminary data.</text>
</comment>
<name>A0A7J6X580_THATH</name>
<proteinExistence type="predicted"/>
<dbReference type="Proteomes" id="UP000554482">
    <property type="component" value="Unassembled WGS sequence"/>
</dbReference>
<protein>
    <submittedName>
        <fullName evidence="1">Uncharacterized protein</fullName>
    </submittedName>
</protein>
<gene>
    <name evidence="1" type="ORF">FRX31_005561</name>
</gene>
<dbReference type="AlphaFoldDB" id="A0A7J6X580"/>
<evidence type="ECO:0000313" key="1">
    <source>
        <dbReference type="EMBL" id="KAF5204854.1"/>
    </source>
</evidence>
<keyword evidence="2" id="KW-1185">Reference proteome</keyword>
<reference evidence="1 2" key="1">
    <citation type="submission" date="2020-06" db="EMBL/GenBank/DDBJ databases">
        <title>Transcriptomic and genomic resources for Thalictrum thalictroides and T. hernandezii: Facilitating candidate gene discovery in an emerging model plant lineage.</title>
        <authorList>
            <person name="Arias T."/>
            <person name="Riano-Pachon D.M."/>
            <person name="Di Stilio V.S."/>
        </authorList>
    </citation>
    <scope>NUCLEOTIDE SEQUENCE [LARGE SCALE GENOMIC DNA]</scope>
    <source>
        <strain evidence="2">cv. WT478/WT964</strain>
        <tissue evidence="1">Leaves</tissue>
    </source>
</reference>
<accession>A0A7J6X580</accession>
<dbReference type="EMBL" id="JABWDY010004869">
    <property type="protein sequence ID" value="KAF5204854.1"/>
    <property type="molecule type" value="Genomic_DNA"/>
</dbReference>
<organism evidence="1 2">
    <name type="scientific">Thalictrum thalictroides</name>
    <name type="common">Rue-anemone</name>
    <name type="synonym">Anemone thalictroides</name>
    <dbReference type="NCBI Taxonomy" id="46969"/>
    <lineage>
        <taxon>Eukaryota</taxon>
        <taxon>Viridiplantae</taxon>
        <taxon>Streptophyta</taxon>
        <taxon>Embryophyta</taxon>
        <taxon>Tracheophyta</taxon>
        <taxon>Spermatophyta</taxon>
        <taxon>Magnoliopsida</taxon>
        <taxon>Ranunculales</taxon>
        <taxon>Ranunculaceae</taxon>
        <taxon>Thalictroideae</taxon>
        <taxon>Thalictrum</taxon>
    </lineage>
</organism>